<dbReference type="GO" id="GO:1905515">
    <property type="term" value="P:non-motile cilium assembly"/>
    <property type="evidence" value="ECO:0007669"/>
    <property type="project" value="TreeGrafter"/>
</dbReference>
<keyword evidence="1" id="KW-0175">Coiled coil</keyword>
<organism evidence="2 3">
    <name type="scientific">Periophthalmus magnuspinnatus</name>
    <dbReference type="NCBI Taxonomy" id="409849"/>
    <lineage>
        <taxon>Eukaryota</taxon>
        <taxon>Metazoa</taxon>
        <taxon>Chordata</taxon>
        <taxon>Craniata</taxon>
        <taxon>Vertebrata</taxon>
        <taxon>Euteleostomi</taxon>
        <taxon>Actinopterygii</taxon>
        <taxon>Neopterygii</taxon>
        <taxon>Teleostei</taxon>
        <taxon>Neoteleostei</taxon>
        <taxon>Acanthomorphata</taxon>
        <taxon>Gobiaria</taxon>
        <taxon>Gobiiformes</taxon>
        <taxon>Gobioidei</taxon>
        <taxon>Gobiidae</taxon>
        <taxon>Oxudercinae</taxon>
        <taxon>Periophthalmus</taxon>
    </lineage>
</organism>
<reference evidence="2" key="1">
    <citation type="submission" date="2025-08" db="UniProtKB">
        <authorList>
            <consortium name="Ensembl"/>
        </authorList>
    </citation>
    <scope>IDENTIFICATION</scope>
</reference>
<dbReference type="AlphaFoldDB" id="A0A3B4A044"/>
<dbReference type="GO" id="GO:0031122">
    <property type="term" value="P:cytoplasmic microtubule organization"/>
    <property type="evidence" value="ECO:0007669"/>
    <property type="project" value="TreeGrafter"/>
</dbReference>
<proteinExistence type="predicted"/>
<dbReference type="InterPro" id="IPR038929">
    <property type="entry name" value="CCDC13"/>
</dbReference>
<dbReference type="PANTHER" id="PTHR31935">
    <property type="entry name" value="COILED-COIL DOMAIN-CONTAINING PROTEIN 13"/>
    <property type="match status" value="1"/>
</dbReference>
<keyword evidence="3" id="KW-1185">Reference proteome</keyword>
<evidence type="ECO:0000313" key="3">
    <source>
        <dbReference type="Proteomes" id="UP000261520"/>
    </source>
</evidence>
<protein>
    <submittedName>
        <fullName evidence="2">Uncharacterized protein</fullName>
    </submittedName>
</protein>
<dbReference type="Proteomes" id="UP000261520">
    <property type="component" value="Unplaced"/>
</dbReference>
<sequence>MAGDAAAVKIVELSKKNRELTAEIERERVKSKQKSNALELPVSTGLKEQGSPLVKSLQDKLAAALLKVSEYRNQVQAVKQELRIAHKVLCSEVGEEINLQQVLSCPGSFRGRTQHILALQTRARHCIKVDLILISVCQLMFQSFCSVLLL</sequence>
<feature type="coiled-coil region" evidence="1">
    <location>
        <begin position="54"/>
        <end position="81"/>
    </location>
</feature>
<dbReference type="GO" id="GO:0034451">
    <property type="term" value="C:centriolar satellite"/>
    <property type="evidence" value="ECO:0007669"/>
    <property type="project" value="TreeGrafter"/>
</dbReference>
<name>A0A3B4A044_9GOBI</name>
<dbReference type="Ensembl" id="ENSPMGT00000011086.1">
    <property type="protein sequence ID" value="ENSPMGP00000010392.1"/>
    <property type="gene ID" value="ENSPMGG00000008610.1"/>
</dbReference>
<reference evidence="2" key="2">
    <citation type="submission" date="2025-09" db="UniProtKB">
        <authorList>
            <consortium name="Ensembl"/>
        </authorList>
    </citation>
    <scope>IDENTIFICATION</scope>
</reference>
<dbReference type="STRING" id="409849.ENSPMGP00000010392"/>
<accession>A0A3B4A044</accession>
<evidence type="ECO:0000256" key="1">
    <source>
        <dbReference type="SAM" id="Coils"/>
    </source>
</evidence>
<dbReference type="PANTHER" id="PTHR31935:SF1">
    <property type="entry name" value="COILED-COIL DOMAIN-CONTAINING PROTEIN 13"/>
    <property type="match status" value="1"/>
</dbReference>
<evidence type="ECO:0000313" key="2">
    <source>
        <dbReference type="Ensembl" id="ENSPMGP00000010392.1"/>
    </source>
</evidence>